<evidence type="ECO:0000313" key="3">
    <source>
        <dbReference type="Proteomes" id="UP000053660"/>
    </source>
</evidence>
<keyword evidence="3" id="KW-1185">Reference proteome</keyword>
<accession>A0A0B1THG4</accession>
<sequence>MKCAHDLEPEPGPSANSSHPEIVPQGTPAYEWLRQLVLNRTFQKDLVKANNLGGTSICESKNALDDCTGAKKPTSNPVDTYKLYSMLSAMHFNSLRLAEMAGGRGEQRTLYVQRKYYMRQSRIMFKNPIEHVCREHIIQDVLQRRLQSHEEQGSSETESPQLDIQRTIDAETAYDNLEIGDFPDLLEDIDEESDCEEEL</sequence>
<organism evidence="2 3">
    <name type="scientific">Oesophagostomum dentatum</name>
    <name type="common">Nodular worm</name>
    <dbReference type="NCBI Taxonomy" id="61180"/>
    <lineage>
        <taxon>Eukaryota</taxon>
        <taxon>Metazoa</taxon>
        <taxon>Ecdysozoa</taxon>
        <taxon>Nematoda</taxon>
        <taxon>Chromadorea</taxon>
        <taxon>Rhabditida</taxon>
        <taxon>Rhabditina</taxon>
        <taxon>Rhabditomorpha</taxon>
        <taxon>Strongyloidea</taxon>
        <taxon>Strongylidae</taxon>
        <taxon>Oesophagostomum</taxon>
    </lineage>
</organism>
<reference evidence="2 3" key="1">
    <citation type="submission" date="2014-03" db="EMBL/GenBank/DDBJ databases">
        <title>Draft genome of the hookworm Oesophagostomum dentatum.</title>
        <authorList>
            <person name="Mitreva M."/>
        </authorList>
    </citation>
    <scope>NUCLEOTIDE SEQUENCE [LARGE SCALE GENOMIC DNA]</scope>
    <source>
        <strain evidence="2 3">OD-Hann</strain>
    </source>
</reference>
<feature type="compositionally biased region" description="Polar residues" evidence="1">
    <location>
        <begin position="154"/>
        <end position="164"/>
    </location>
</feature>
<feature type="region of interest" description="Disordered" evidence="1">
    <location>
        <begin position="1"/>
        <end position="23"/>
    </location>
</feature>
<dbReference type="EMBL" id="KN549615">
    <property type="protein sequence ID" value="KHJ96659.1"/>
    <property type="molecule type" value="Genomic_DNA"/>
</dbReference>
<name>A0A0B1THG4_OESDE</name>
<protein>
    <submittedName>
        <fullName evidence="2">Uncharacterized protein</fullName>
    </submittedName>
</protein>
<dbReference type="OrthoDB" id="5883215at2759"/>
<proteinExistence type="predicted"/>
<evidence type="ECO:0000256" key="1">
    <source>
        <dbReference type="SAM" id="MobiDB-lite"/>
    </source>
</evidence>
<dbReference type="Proteomes" id="UP000053660">
    <property type="component" value="Unassembled WGS sequence"/>
</dbReference>
<dbReference type="AlphaFoldDB" id="A0A0B1THG4"/>
<feature type="region of interest" description="Disordered" evidence="1">
    <location>
        <begin position="145"/>
        <end position="165"/>
    </location>
</feature>
<gene>
    <name evidence="2" type="ORF">OESDEN_03379</name>
</gene>
<evidence type="ECO:0000313" key="2">
    <source>
        <dbReference type="EMBL" id="KHJ96659.1"/>
    </source>
</evidence>